<evidence type="ECO:0000313" key="1">
    <source>
        <dbReference type="EMBL" id="MFD2703920.1"/>
    </source>
</evidence>
<accession>A0ABW5SWU5</accession>
<gene>
    <name evidence="1" type="ORF">ACFSUB_00450</name>
</gene>
<keyword evidence="2" id="KW-1185">Reference proteome</keyword>
<organism evidence="1 2">
    <name type="scientific">Salibacterium lacus</name>
    <dbReference type="NCBI Taxonomy" id="1898109"/>
    <lineage>
        <taxon>Bacteria</taxon>
        <taxon>Bacillati</taxon>
        <taxon>Bacillota</taxon>
        <taxon>Bacilli</taxon>
        <taxon>Bacillales</taxon>
        <taxon>Bacillaceae</taxon>
    </lineage>
</organism>
<dbReference type="RefSeq" id="WP_380711225.1">
    <property type="nucleotide sequence ID" value="NZ_JBHUML010000002.1"/>
</dbReference>
<protein>
    <submittedName>
        <fullName evidence="1">Uncharacterized protein</fullName>
    </submittedName>
</protein>
<dbReference type="EMBL" id="JBHUML010000002">
    <property type="protein sequence ID" value="MFD2703920.1"/>
    <property type="molecule type" value="Genomic_DNA"/>
</dbReference>
<comment type="caution">
    <text evidence="1">The sequence shown here is derived from an EMBL/GenBank/DDBJ whole genome shotgun (WGS) entry which is preliminary data.</text>
</comment>
<reference evidence="2" key="1">
    <citation type="journal article" date="2019" name="Int. J. Syst. Evol. Microbiol.">
        <title>The Global Catalogue of Microorganisms (GCM) 10K type strain sequencing project: providing services to taxonomists for standard genome sequencing and annotation.</title>
        <authorList>
            <consortium name="The Broad Institute Genomics Platform"/>
            <consortium name="The Broad Institute Genome Sequencing Center for Infectious Disease"/>
            <person name="Wu L."/>
            <person name="Ma J."/>
        </authorList>
    </citation>
    <scope>NUCLEOTIDE SEQUENCE [LARGE SCALE GENOMIC DNA]</scope>
    <source>
        <strain evidence="2">KCTC 33792</strain>
    </source>
</reference>
<dbReference type="Proteomes" id="UP001597520">
    <property type="component" value="Unassembled WGS sequence"/>
</dbReference>
<proteinExistence type="predicted"/>
<name>A0ABW5SWU5_9BACI</name>
<sequence length="116" mass="12780">MAEIKSAGYQAIRDFIQSNWTYIEIKDDSDTAVLRVSPSDSRVSWIHTAGNQTLQIQIVVKGSDSDISIPQTFALSAIFDTESGGTAYSEESFTAFTMESEEDEITVVHSIQVPQV</sequence>
<evidence type="ECO:0000313" key="2">
    <source>
        <dbReference type="Proteomes" id="UP001597520"/>
    </source>
</evidence>